<comment type="caution">
    <text evidence="3">The sequence shown here is derived from an EMBL/GenBank/DDBJ whole genome shotgun (WGS) entry which is preliminary data.</text>
</comment>
<feature type="transmembrane region" description="Helical" evidence="2">
    <location>
        <begin position="62"/>
        <end position="80"/>
    </location>
</feature>
<sequence length="459" mass="50332">MSRRSRLWWLTALLASVAGTLYGRLLPESFSYGYFGFASCPGHDATSEISAVLWPVAAWVPLFWYGGGPVVVLAFAVHWLASWLGRPWIGRLFAWTAAVALVLVAGSGPVAVAVDLVLDRGCLDVWGGLEGVAYLTGWQVGPAAAALCMLAAVRNPRYLVRRTLRARWFRRGLAVSAALGLLAFAPVSDFVPGPVSKCGDSRDPEQVFLCTMHQRGLFTKVGDHLALAYGRRQCAAFPAPGVDPYLIASICPPAAEVARRERAAQQAEIQAEEARSQKICDANRHRPRVRPVRVAHDRIFTDYGVIEALETEDWDDDLLTTAQDDGLVATGPGHLMILTHSDYENCVTVEAYRQRPPLEKKGWDRVVEVGYASPSGTIELGDAMGGPQMPNMAFAGKGTYRIRVHYREPAWEELTPQHLLIQIFPGRRGQRAVRHDQPGRAGRPQRDVPSGWSGPCCSQ</sequence>
<keyword evidence="2" id="KW-0812">Transmembrane</keyword>
<accession>A0ABR9LMJ6</accession>
<dbReference type="RefSeq" id="WP_192783207.1">
    <property type="nucleotide sequence ID" value="NZ_JADBEK010000001.1"/>
</dbReference>
<evidence type="ECO:0000313" key="3">
    <source>
        <dbReference type="EMBL" id="MBE1581822.1"/>
    </source>
</evidence>
<proteinExistence type="predicted"/>
<feature type="transmembrane region" description="Helical" evidence="2">
    <location>
        <begin position="173"/>
        <end position="191"/>
    </location>
</feature>
<protein>
    <submittedName>
        <fullName evidence="3">Uncharacterized protein</fullName>
    </submittedName>
</protein>
<gene>
    <name evidence="3" type="ORF">H4W80_000080</name>
</gene>
<evidence type="ECO:0000256" key="1">
    <source>
        <dbReference type="SAM" id="MobiDB-lite"/>
    </source>
</evidence>
<name>A0ABR9LMJ6_9ACTN</name>
<feature type="transmembrane region" description="Helical" evidence="2">
    <location>
        <begin position="132"/>
        <end position="153"/>
    </location>
</feature>
<organism evidence="3 4">
    <name type="scientific">Nonomuraea angiospora</name>
    <dbReference type="NCBI Taxonomy" id="46172"/>
    <lineage>
        <taxon>Bacteria</taxon>
        <taxon>Bacillati</taxon>
        <taxon>Actinomycetota</taxon>
        <taxon>Actinomycetes</taxon>
        <taxon>Streptosporangiales</taxon>
        <taxon>Streptosporangiaceae</taxon>
        <taxon>Nonomuraea</taxon>
    </lineage>
</organism>
<dbReference type="Proteomes" id="UP000633509">
    <property type="component" value="Unassembled WGS sequence"/>
</dbReference>
<keyword evidence="4" id="KW-1185">Reference proteome</keyword>
<feature type="region of interest" description="Disordered" evidence="1">
    <location>
        <begin position="428"/>
        <end position="459"/>
    </location>
</feature>
<reference evidence="3 4" key="1">
    <citation type="submission" date="2020-10" db="EMBL/GenBank/DDBJ databases">
        <title>Sequencing the genomes of 1000 actinobacteria strains.</title>
        <authorList>
            <person name="Klenk H.-P."/>
        </authorList>
    </citation>
    <scope>NUCLEOTIDE SEQUENCE [LARGE SCALE GENOMIC DNA]</scope>
    <source>
        <strain evidence="3 4">DSM 43173</strain>
    </source>
</reference>
<keyword evidence="2" id="KW-0472">Membrane</keyword>
<dbReference type="EMBL" id="JADBEK010000001">
    <property type="protein sequence ID" value="MBE1581822.1"/>
    <property type="molecule type" value="Genomic_DNA"/>
</dbReference>
<evidence type="ECO:0000256" key="2">
    <source>
        <dbReference type="SAM" id="Phobius"/>
    </source>
</evidence>
<keyword evidence="2" id="KW-1133">Transmembrane helix</keyword>
<feature type="transmembrane region" description="Helical" evidence="2">
    <location>
        <begin position="92"/>
        <end position="112"/>
    </location>
</feature>
<evidence type="ECO:0000313" key="4">
    <source>
        <dbReference type="Proteomes" id="UP000633509"/>
    </source>
</evidence>